<feature type="compositionally biased region" description="Basic and acidic residues" evidence="1">
    <location>
        <begin position="318"/>
        <end position="332"/>
    </location>
</feature>
<proteinExistence type="predicted"/>
<keyword evidence="2" id="KW-1133">Transmembrane helix</keyword>
<name>A0ABD3RWU2_9STRA</name>
<evidence type="ECO:0000256" key="1">
    <source>
        <dbReference type="SAM" id="MobiDB-lite"/>
    </source>
</evidence>
<evidence type="ECO:0000256" key="2">
    <source>
        <dbReference type="SAM" id="Phobius"/>
    </source>
</evidence>
<evidence type="ECO:0000313" key="3">
    <source>
        <dbReference type="EMBL" id="KAL3816706.1"/>
    </source>
</evidence>
<evidence type="ECO:0000313" key="4">
    <source>
        <dbReference type="Proteomes" id="UP001530377"/>
    </source>
</evidence>
<keyword evidence="2" id="KW-0472">Membrane</keyword>
<feature type="region of interest" description="Disordered" evidence="1">
    <location>
        <begin position="257"/>
        <end position="339"/>
    </location>
</feature>
<gene>
    <name evidence="3" type="ORF">ACHAXA_009145</name>
</gene>
<protein>
    <submittedName>
        <fullName evidence="3">Uncharacterized protein</fullName>
    </submittedName>
</protein>
<feature type="region of interest" description="Disordered" evidence="1">
    <location>
        <begin position="37"/>
        <end position="94"/>
    </location>
</feature>
<feature type="transmembrane region" description="Helical" evidence="2">
    <location>
        <begin position="14"/>
        <end position="32"/>
    </location>
</feature>
<dbReference type="EMBL" id="JALLPB020000136">
    <property type="protein sequence ID" value="KAL3816706.1"/>
    <property type="molecule type" value="Genomic_DNA"/>
</dbReference>
<reference evidence="3 4" key="1">
    <citation type="submission" date="2024-10" db="EMBL/GenBank/DDBJ databases">
        <title>Updated reference genomes for cyclostephanoid diatoms.</title>
        <authorList>
            <person name="Roberts W.R."/>
            <person name="Alverson A.J."/>
        </authorList>
    </citation>
    <scope>NUCLEOTIDE SEQUENCE [LARGE SCALE GENOMIC DNA]</scope>
    <source>
        <strain evidence="3 4">AJA228-03</strain>
    </source>
</reference>
<keyword evidence="4" id="KW-1185">Reference proteome</keyword>
<dbReference type="AlphaFoldDB" id="A0ABD3RWU2"/>
<feature type="compositionally biased region" description="Acidic residues" evidence="1">
    <location>
        <begin position="301"/>
        <end position="317"/>
    </location>
</feature>
<comment type="caution">
    <text evidence="3">The sequence shown here is derived from an EMBL/GenBank/DDBJ whole genome shotgun (WGS) entry which is preliminary data.</text>
</comment>
<feature type="compositionally biased region" description="Basic residues" evidence="1">
    <location>
        <begin position="69"/>
        <end position="80"/>
    </location>
</feature>
<dbReference type="Proteomes" id="UP001530377">
    <property type="component" value="Unassembled WGS sequence"/>
</dbReference>
<sequence length="401" mass="45293">MAVIPLPRSIAPPLHFLVVLVVVVTVVGVDIVHRADDHHHRPSSSGLQVMAFPTQRRTHHARSYSIPSRGRRRRGRRHRSPYPGNDGSGGGVDDPDIPSVVFFVLLGHPRTTFAETRTPSSTTRLTMMTKTKTTMTTMTRTTRTKTTKTTTTSTTSLNDGVIIDVPDNFFTSAFFSIGLLYGLGKAYNRYLLEEIAFERRKFESRERRLVEGMSRGIGDDIDIDHDDDAITEYDLRRMESAKWPSLYGRKYGGYGVGGVRGNNDDDRDVDDDGGGGGEIRRGRRGGGRSGGGTKTAVLDRDEGDDNDDEDDDDDDDDNTGRPKPMTDDEIKTFESTYGVEYDPYYDEPYTENELPEGKFRVDKSYGDRRYENGEIFYREGNLYYRQGSRPRQKKFWDMNAS</sequence>
<organism evidence="3 4">
    <name type="scientific">Cyclostephanos tholiformis</name>
    <dbReference type="NCBI Taxonomy" id="382380"/>
    <lineage>
        <taxon>Eukaryota</taxon>
        <taxon>Sar</taxon>
        <taxon>Stramenopiles</taxon>
        <taxon>Ochrophyta</taxon>
        <taxon>Bacillariophyta</taxon>
        <taxon>Coscinodiscophyceae</taxon>
        <taxon>Thalassiosirophycidae</taxon>
        <taxon>Stephanodiscales</taxon>
        <taxon>Stephanodiscaceae</taxon>
        <taxon>Cyclostephanos</taxon>
    </lineage>
</organism>
<keyword evidence="2" id="KW-0812">Transmembrane</keyword>
<feature type="region of interest" description="Disordered" evidence="1">
    <location>
        <begin position="134"/>
        <end position="153"/>
    </location>
</feature>
<accession>A0ABD3RWU2</accession>